<evidence type="ECO:0000313" key="3">
    <source>
        <dbReference type="EMBL" id="EIM26814.1"/>
    </source>
</evidence>
<evidence type="ECO:0000256" key="2">
    <source>
        <dbReference type="SAM" id="SignalP"/>
    </source>
</evidence>
<dbReference type="PATRIC" id="fig|864069.3.peg.3664"/>
<name>I4YS72_9HYPH</name>
<keyword evidence="2" id="KW-0732">Signal</keyword>
<feature type="chain" id="PRO_5003698476" description="DUF2147 domain-containing protein" evidence="2">
    <location>
        <begin position="24"/>
        <end position="120"/>
    </location>
</feature>
<evidence type="ECO:0008006" key="5">
    <source>
        <dbReference type="Google" id="ProtNLM"/>
    </source>
</evidence>
<reference evidence="3 4" key="1">
    <citation type="submission" date="2012-02" db="EMBL/GenBank/DDBJ databases">
        <title>Improved High-Quality Draft sequence of Microvirga sp. WSM3557.</title>
        <authorList>
            <consortium name="US DOE Joint Genome Institute"/>
            <person name="Lucas S."/>
            <person name="Han J."/>
            <person name="Lapidus A."/>
            <person name="Cheng J.-F."/>
            <person name="Goodwin L."/>
            <person name="Pitluck S."/>
            <person name="Peters L."/>
            <person name="Zhang X."/>
            <person name="Detter J.C."/>
            <person name="Han C."/>
            <person name="Tapia R."/>
            <person name="Land M."/>
            <person name="Hauser L."/>
            <person name="Kyrpides N."/>
            <person name="Ivanova N."/>
            <person name="Pagani I."/>
            <person name="Brau L."/>
            <person name="Yates R."/>
            <person name="O'Hara G."/>
            <person name="Rui T."/>
            <person name="Howieson J."/>
            <person name="Reeve W."/>
            <person name="Woyke T."/>
        </authorList>
    </citation>
    <scope>NUCLEOTIDE SEQUENCE [LARGE SCALE GENOMIC DNA]</scope>
    <source>
        <strain evidence="3 4">WSM3557</strain>
    </source>
</reference>
<organism evidence="3 4">
    <name type="scientific">Microvirga lotononidis</name>
    <dbReference type="NCBI Taxonomy" id="864069"/>
    <lineage>
        <taxon>Bacteria</taxon>
        <taxon>Pseudomonadati</taxon>
        <taxon>Pseudomonadota</taxon>
        <taxon>Alphaproteobacteria</taxon>
        <taxon>Hyphomicrobiales</taxon>
        <taxon>Methylobacteriaceae</taxon>
        <taxon>Microvirga</taxon>
    </lineage>
</organism>
<feature type="region of interest" description="Disordered" evidence="1">
    <location>
        <begin position="71"/>
        <end position="101"/>
    </location>
</feature>
<feature type="compositionally biased region" description="Polar residues" evidence="1">
    <location>
        <begin position="92"/>
        <end position="101"/>
    </location>
</feature>
<keyword evidence="4" id="KW-1185">Reference proteome</keyword>
<evidence type="ECO:0000313" key="4">
    <source>
        <dbReference type="Proteomes" id="UP000003947"/>
    </source>
</evidence>
<protein>
    <recommendedName>
        <fullName evidence="5">DUF2147 domain-containing protein</fullName>
    </recommendedName>
</protein>
<dbReference type="OrthoDB" id="7933613at2"/>
<proteinExistence type="predicted"/>
<dbReference type="HOGENOM" id="CLU_144639_2_0_5"/>
<dbReference type="Proteomes" id="UP000003947">
    <property type="component" value="Unassembled WGS sequence"/>
</dbReference>
<dbReference type="RefSeq" id="WP_009762865.1">
    <property type="nucleotide sequence ID" value="NZ_CP141050.1"/>
</dbReference>
<accession>I4YS72</accession>
<dbReference type="STRING" id="864069.MicloDRAFT_00033640"/>
<dbReference type="AlphaFoldDB" id="I4YS72"/>
<evidence type="ECO:0000256" key="1">
    <source>
        <dbReference type="SAM" id="MobiDB-lite"/>
    </source>
</evidence>
<sequence precursor="true">MHRLVAGLGLMGLLVVGASPVGAQQQFDGRWGIEAIPTKGACKRVYRYAVTVENGTIRSNTPRRAVIRGRLDPSGRVQGSAERNRTRVDVTGNLSGRSGSGQWTMAGRLNCSGQWRAEKQ</sequence>
<dbReference type="EMBL" id="JH660645">
    <property type="protein sequence ID" value="EIM26814.1"/>
    <property type="molecule type" value="Genomic_DNA"/>
</dbReference>
<gene>
    <name evidence="3" type="ORF">MicloDRAFT_00033640</name>
</gene>
<feature type="signal peptide" evidence="2">
    <location>
        <begin position="1"/>
        <end position="23"/>
    </location>
</feature>